<dbReference type="GO" id="GO:0005886">
    <property type="term" value="C:plasma membrane"/>
    <property type="evidence" value="ECO:0007669"/>
    <property type="project" value="TreeGrafter"/>
</dbReference>
<keyword evidence="7" id="KW-1185">Reference proteome</keyword>
<dbReference type="InterPro" id="IPR027417">
    <property type="entry name" value="P-loop_NTPase"/>
</dbReference>
<dbReference type="EMBL" id="JAAQHG020000014">
    <property type="protein sequence ID" value="KAL1586516.1"/>
    <property type="molecule type" value="Genomic_DNA"/>
</dbReference>
<evidence type="ECO:0000256" key="1">
    <source>
        <dbReference type="ARBA" id="ARBA00022741"/>
    </source>
</evidence>
<feature type="region of interest" description="Disordered" evidence="3">
    <location>
        <begin position="494"/>
        <end position="528"/>
    </location>
</feature>
<name>A0AB34KQN4_9PEZI</name>
<gene>
    <name evidence="6" type="ORF">WHR41_05246</name>
</gene>
<dbReference type="GO" id="GO:0005525">
    <property type="term" value="F:GTP binding"/>
    <property type="evidence" value="ECO:0007669"/>
    <property type="project" value="InterPro"/>
</dbReference>
<dbReference type="InterPro" id="IPR022812">
    <property type="entry name" value="Dynamin"/>
</dbReference>
<organism evidence="6 7">
    <name type="scientific">Cladosporium halotolerans</name>
    <dbReference type="NCBI Taxonomy" id="1052096"/>
    <lineage>
        <taxon>Eukaryota</taxon>
        <taxon>Fungi</taxon>
        <taxon>Dikarya</taxon>
        <taxon>Ascomycota</taxon>
        <taxon>Pezizomycotina</taxon>
        <taxon>Dothideomycetes</taxon>
        <taxon>Dothideomycetidae</taxon>
        <taxon>Cladosporiales</taxon>
        <taxon>Cladosporiaceae</taxon>
        <taxon>Cladosporium</taxon>
    </lineage>
</organism>
<keyword evidence="2" id="KW-0342">GTP-binding</keyword>
<evidence type="ECO:0000259" key="5">
    <source>
        <dbReference type="PROSITE" id="PS51718"/>
    </source>
</evidence>
<evidence type="ECO:0000313" key="6">
    <source>
        <dbReference type="EMBL" id="KAL1586516.1"/>
    </source>
</evidence>
<feature type="compositionally biased region" description="Low complexity" evidence="3">
    <location>
        <begin position="15"/>
        <end position="29"/>
    </location>
</feature>
<sequence>MSSLIKEEMILNESLASSSSGQNASRRVSTVSPASNTPPTDSQATLAGSEATMDGDHAAMQSLGAHSHRLIQGIKNLQDLNINNTLPSLPKFVVVGDQSAGKSSIVEALCDISLPRAHGTCTRCPFLITTSAQSGNTQWACHISIKRYYQFQAGQFFELAEPDTTHFTTVTEKQQLDSMLRKAQLAILNPQANPQSFVAVDLKTVDLSASRKVAFSPNVICLEIQGPNLPELSFFDLPGSINVIEDGEDPSLVDVIERLVTAYLKDDMCRILLACGADQDVETSTTFRFIKNCNATGRCAGVLTKADLLQSGKADYIQQILSGKKFALKQGWYITKQLSQIEIDAGVDHNTARTRELSFFAREPWTSFPGVSQQRFGIGNLQEAVSRGMTEHIRGQIPEILSRVQDRLSDVSQQLQLLPERPIHPTFTVIREVQQLASNISHHVRGESDVNEFRKTFEDMISRFKKQLSESKPTIDMKTPGYKAPDIVLSSDDEEAMNATPSRMPVRTTPSSASSRKRPAESTPSSRRIKAEFAAPVVQKQAYTLESLRREYDRGNTSGVPGSINSKVTDRLILLSLNSWDAIVDHLLKDANTQIENLVAKSITDTLASRQKTLFYERTSDVLKAFIAKLMHEASDRIRFLMLCEQEKPITHIKWASMKNIRMRELVKSRNLQRVNEYFDTLEAGKPRTTPHEKRAEKAKDTNWVATALNDDEWATEIDCIATITVYYDTATMCFVDTVAKNLEYGVLRPLRCEIEQTLLGELNANNATECAELLAEDPEREKLRNELVAEKAKLEQAMDELRTLSGI</sequence>
<dbReference type="InterPro" id="IPR001401">
    <property type="entry name" value="Dynamin_GTPase"/>
</dbReference>
<dbReference type="RefSeq" id="XP_069229621.1">
    <property type="nucleotide sequence ID" value="XM_069373851.1"/>
</dbReference>
<dbReference type="Pfam" id="PF01031">
    <property type="entry name" value="Dynamin_M"/>
    <property type="match status" value="1"/>
</dbReference>
<dbReference type="PRINTS" id="PR00195">
    <property type="entry name" value="DYNAMIN"/>
</dbReference>
<dbReference type="Pfam" id="PF00350">
    <property type="entry name" value="Dynamin_N"/>
    <property type="match status" value="1"/>
</dbReference>
<dbReference type="InterPro" id="IPR045063">
    <property type="entry name" value="Dynamin_N"/>
</dbReference>
<dbReference type="InterPro" id="IPR020850">
    <property type="entry name" value="GED_dom"/>
</dbReference>
<feature type="region of interest" description="Disordered" evidence="3">
    <location>
        <begin position="15"/>
        <end position="46"/>
    </location>
</feature>
<dbReference type="Gene3D" id="3.40.50.300">
    <property type="entry name" value="P-loop containing nucleotide triphosphate hydrolases"/>
    <property type="match status" value="1"/>
</dbReference>
<evidence type="ECO:0000259" key="4">
    <source>
        <dbReference type="PROSITE" id="PS51388"/>
    </source>
</evidence>
<accession>A0AB34KQN4</accession>
<evidence type="ECO:0000313" key="7">
    <source>
        <dbReference type="Proteomes" id="UP000803884"/>
    </source>
</evidence>
<dbReference type="GO" id="GO:0005737">
    <property type="term" value="C:cytoplasm"/>
    <property type="evidence" value="ECO:0007669"/>
    <property type="project" value="TreeGrafter"/>
</dbReference>
<dbReference type="GO" id="GO:0008017">
    <property type="term" value="F:microtubule binding"/>
    <property type="evidence" value="ECO:0007669"/>
    <property type="project" value="TreeGrafter"/>
</dbReference>
<dbReference type="PROSITE" id="PS51388">
    <property type="entry name" value="GED"/>
    <property type="match status" value="1"/>
</dbReference>
<reference evidence="6 7" key="1">
    <citation type="journal article" date="2020" name="Microbiol. Resour. Announc.">
        <title>Draft Genome Sequence of a Cladosporium Species Isolated from the Mesophotic Ascidian Didemnum maculosum.</title>
        <authorList>
            <person name="Gioti A."/>
            <person name="Siaperas R."/>
            <person name="Nikolaivits E."/>
            <person name="Le Goff G."/>
            <person name="Ouazzani J."/>
            <person name="Kotoulas G."/>
            <person name="Topakas E."/>
        </authorList>
    </citation>
    <scope>NUCLEOTIDE SEQUENCE [LARGE SCALE GENOMIC DNA]</scope>
    <source>
        <strain evidence="6 7">TM138-S3</strain>
    </source>
</reference>
<dbReference type="CDD" id="cd08771">
    <property type="entry name" value="DLP_1"/>
    <property type="match status" value="1"/>
</dbReference>
<evidence type="ECO:0000256" key="2">
    <source>
        <dbReference type="ARBA" id="ARBA00023134"/>
    </source>
</evidence>
<dbReference type="SMART" id="SM00053">
    <property type="entry name" value="DYNc"/>
    <property type="match status" value="1"/>
</dbReference>
<protein>
    <recommendedName>
        <fullName evidence="8">GED domain-containing protein</fullName>
    </recommendedName>
</protein>
<feature type="compositionally biased region" description="Polar residues" evidence="3">
    <location>
        <begin position="30"/>
        <end position="46"/>
    </location>
</feature>
<evidence type="ECO:0000256" key="3">
    <source>
        <dbReference type="SAM" id="MobiDB-lite"/>
    </source>
</evidence>
<dbReference type="GeneID" id="96006689"/>
<dbReference type="Gene3D" id="1.20.120.1240">
    <property type="entry name" value="Dynamin, middle domain"/>
    <property type="match status" value="1"/>
</dbReference>
<dbReference type="InterPro" id="IPR000375">
    <property type="entry name" value="Dynamin_stalk"/>
</dbReference>
<dbReference type="SUPFAM" id="SSF52540">
    <property type="entry name" value="P-loop containing nucleoside triphosphate hydrolases"/>
    <property type="match status" value="1"/>
</dbReference>
<dbReference type="PANTHER" id="PTHR11566:SF131">
    <property type="entry name" value="GTPASE, PUTATIVE (AFU_ORTHOLOGUE AFUA_6G07630)-RELATED"/>
    <property type="match status" value="1"/>
</dbReference>
<dbReference type="GO" id="GO:0003924">
    <property type="term" value="F:GTPase activity"/>
    <property type="evidence" value="ECO:0007669"/>
    <property type="project" value="InterPro"/>
</dbReference>
<feature type="domain" description="GED" evidence="4">
    <location>
        <begin position="717"/>
        <end position="808"/>
    </location>
</feature>
<proteinExistence type="predicted"/>
<dbReference type="AlphaFoldDB" id="A0AB34KQN4"/>
<feature type="domain" description="Dynamin-type G" evidence="5">
    <location>
        <begin position="86"/>
        <end position="398"/>
    </location>
</feature>
<evidence type="ECO:0008006" key="8">
    <source>
        <dbReference type="Google" id="ProtNLM"/>
    </source>
</evidence>
<comment type="caution">
    <text evidence="6">The sequence shown here is derived from an EMBL/GenBank/DDBJ whole genome shotgun (WGS) entry which is preliminary data.</text>
</comment>
<dbReference type="Pfam" id="PF02212">
    <property type="entry name" value="GED"/>
    <property type="match status" value="1"/>
</dbReference>
<dbReference type="GO" id="GO:0005874">
    <property type="term" value="C:microtubule"/>
    <property type="evidence" value="ECO:0007669"/>
    <property type="project" value="TreeGrafter"/>
</dbReference>
<dbReference type="Proteomes" id="UP000803884">
    <property type="component" value="Unassembled WGS sequence"/>
</dbReference>
<dbReference type="PANTHER" id="PTHR11566">
    <property type="entry name" value="DYNAMIN"/>
    <property type="match status" value="1"/>
</dbReference>
<dbReference type="GO" id="GO:0031623">
    <property type="term" value="P:receptor internalization"/>
    <property type="evidence" value="ECO:0007669"/>
    <property type="project" value="TreeGrafter"/>
</dbReference>
<dbReference type="InterPro" id="IPR003130">
    <property type="entry name" value="GED"/>
</dbReference>
<dbReference type="InterPro" id="IPR030381">
    <property type="entry name" value="G_DYNAMIN_dom"/>
</dbReference>
<dbReference type="PROSITE" id="PS51718">
    <property type="entry name" value="G_DYNAMIN_2"/>
    <property type="match status" value="1"/>
</dbReference>
<keyword evidence="1" id="KW-0547">Nucleotide-binding</keyword>